<feature type="binding site" evidence="5">
    <location>
        <position position="20"/>
    </location>
    <ligand>
        <name>Mg(2+)</name>
        <dbReference type="ChEBI" id="CHEBI:18420"/>
        <label>1</label>
    </ligand>
</feature>
<protein>
    <recommendedName>
        <fullName evidence="7">Endonuclease/exonuclease/phosphatase domain-containing protein</fullName>
    </recommendedName>
</protein>
<dbReference type="PROSITE" id="PS51435">
    <property type="entry name" value="AP_NUCLEASE_F1_4"/>
    <property type="match status" value="1"/>
</dbReference>
<dbReference type="GO" id="GO:0003906">
    <property type="term" value="F:DNA-(apurinic or apyrimidinic site) endonuclease activity"/>
    <property type="evidence" value="ECO:0007669"/>
    <property type="project" value="TreeGrafter"/>
</dbReference>
<comment type="caution">
    <text evidence="8">The sequence shown here is derived from an EMBL/GenBank/DDBJ whole genome shotgun (WGS) entry which is preliminary data.</text>
</comment>
<feature type="binding site" evidence="5">
    <location>
        <position position="177"/>
    </location>
    <ligand>
        <name>Mg(2+)</name>
        <dbReference type="ChEBI" id="CHEBI:18420"/>
        <label>1</label>
    </ligand>
</feature>
<dbReference type="GO" id="GO:0006284">
    <property type="term" value="P:base-excision repair"/>
    <property type="evidence" value="ECO:0007669"/>
    <property type="project" value="TreeGrafter"/>
</dbReference>
<comment type="similarity">
    <text evidence="1">Belongs to the DNA repair enzymes AP/ExoA family.</text>
</comment>
<dbReference type="PANTHER" id="PTHR22748:SF4">
    <property type="entry name" value="DNA-(APURINIC OR APYRIMIDINIC SITE) ENDONUCLEASE 2"/>
    <property type="match status" value="1"/>
</dbReference>
<evidence type="ECO:0000256" key="3">
    <source>
        <dbReference type="ARBA" id="ARBA00022801"/>
    </source>
</evidence>
<feature type="non-terminal residue" evidence="8">
    <location>
        <position position="1"/>
    </location>
</feature>
<keyword evidence="3" id="KW-0378">Hydrolase</keyword>
<gene>
    <name evidence="8" type="ORF">PGLA2088_LOCUS32058</name>
</gene>
<dbReference type="PANTHER" id="PTHR22748">
    <property type="entry name" value="AP ENDONUCLEASE"/>
    <property type="match status" value="1"/>
</dbReference>
<feature type="binding site" evidence="5">
    <location>
        <position position="179"/>
    </location>
    <ligand>
        <name>Mg(2+)</name>
        <dbReference type="ChEBI" id="CHEBI:18420"/>
        <label>1</label>
    </ligand>
</feature>
<dbReference type="GO" id="GO:0008081">
    <property type="term" value="F:phosphoric diester hydrolase activity"/>
    <property type="evidence" value="ECO:0007669"/>
    <property type="project" value="TreeGrafter"/>
</dbReference>
<feature type="site" description="Important for catalytic activity" evidence="6">
    <location>
        <position position="413"/>
    </location>
</feature>
<sequence>EDSSKSVAASTANLHLLSWNVAGWKTSVEQIRRFAGGLEAFVQRHQADVLCLQEVKLASKVLATDGKQLGADLAGYDSFWACNEGSGAQRQGLNGVATFARKGTVLRADSAPLGSPELDGEGRCLLTDHGAFVLFNVYVPNSSSGSRLHFKLRWLNALRASMQKERAAGKAVIVAGDLNMKSRLQDVHWSWRPVRASCLKSVREGAPEDLEPEVHTQLLAVAAVWDQLLQALRAKEHRPIETRNPRSGQVFQKWGIYARPFRPGGGPPLGGDEAENAEFVRLGPPVDSEDSARGSFLVDGMGVEADGEIVLGAAALSATFLLREPGELCLGDLAEGLRKLAGIELSSKAVQWLAARATGPGTPPPVRDWLEAVLREDGMVDSFAELYPTAEERFTCWDQYRNKRHDNEGSRIDYVLVDRSFFAQYAVRGAGLDAQRHPRPECAAAALAAAKLGGLSQPSPFAGGGMPELFQDEYFAQFRADSEGPSTGMVYTPPQLSDHIAVTLLLQALPCQGQIHCDGSAPRDPATARCQPHRSTRRITDFFGARKAAVPGPMPPGKRRALGAG</sequence>
<proteinExistence type="inferred from homology"/>
<dbReference type="GO" id="GO:0003677">
    <property type="term" value="F:DNA binding"/>
    <property type="evidence" value="ECO:0007669"/>
    <property type="project" value="InterPro"/>
</dbReference>
<dbReference type="Gene3D" id="3.60.10.10">
    <property type="entry name" value="Endonuclease/exonuclease/phosphatase"/>
    <property type="match status" value="1"/>
</dbReference>
<dbReference type="EMBL" id="CAJNNW010029805">
    <property type="protein sequence ID" value="CAE8701589.1"/>
    <property type="molecule type" value="Genomic_DNA"/>
</dbReference>
<keyword evidence="5" id="KW-0464">Manganese</keyword>
<comment type="cofactor">
    <cofactor evidence="5">
        <name>Mg(2+)</name>
        <dbReference type="ChEBI" id="CHEBI:18420"/>
    </cofactor>
    <cofactor evidence="5">
        <name>Mn(2+)</name>
        <dbReference type="ChEBI" id="CHEBI:29035"/>
    </cofactor>
    <text evidence="5">Probably binds two magnesium or manganese ions per subunit.</text>
</comment>
<dbReference type="InterPro" id="IPR005135">
    <property type="entry name" value="Endo/exonuclease/phosphatase"/>
</dbReference>
<organism evidence="8 9">
    <name type="scientific">Polarella glacialis</name>
    <name type="common">Dinoflagellate</name>
    <dbReference type="NCBI Taxonomy" id="89957"/>
    <lineage>
        <taxon>Eukaryota</taxon>
        <taxon>Sar</taxon>
        <taxon>Alveolata</taxon>
        <taxon>Dinophyceae</taxon>
        <taxon>Suessiales</taxon>
        <taxon>Suessiaceae</taxon>
        <taxon>Polarella</taxon>
    </lineage>
</organism>
<dbReference type="InterPro" id="IPR020847">
    <property type="entry name" value="AP_endonuclease_F1_BS"/>
</dbReference>
<feature type="binding site" evidence="5">
    <location>
        <position position="54"/>
    </location>
    <ligand>
        <name>Mg(2+)</name>
        <dbReference type="ChEBI" id="CHEBI:18420"/>
        <label>1</label>
    </ligand>
</feature>
<dbReference type="GO" id="GO:0005634">
    <property type="term" value="C:nucleus"/>
    <property type="evidence" value="ECO:0007669"/>
    <property type="project" value="TreeGrafter"/>
</dbReference>
<evidence type="ECO:0000256" key="1">
    <source>
        <dbReference type="ARBA" id="ARBA00007092"/>
    </source>
</evidence>
<feature type="domain" description="Endonuclease/exonuclease/phosphatase" evidence="7">
    <location>
        <begin position="17"/>
        <end position="190"/>
    </location>
</feature>
<keyword evidence="2 5" id="KW-0479">Metal-binding</keyword>
<keyword evidence="4 5" id="KW-0460">Magnesium</keyword>
<dbReference type="InterPro" id="IPR004808">
    <property type="entry name" value="AP_endonuc_1"/>
</dbReference>
<reference evidence="8" key="1">
    <citation type="submission" date="2021-02" db="EMBL/GenBank/DDBJ databases">
        <authorList>
            <person name="Dougan E. K."/>
            <person name="Rhodes N."/>
            <person name="Thang M."/>
            <person name="Chan C."/>
        </authorList>
    </citation>
    <scope>NUCLEOTIDE SEQUENCE</scope>
</reference>
<evidence type="ECO:0000259" key="7">
    <source>
        <dbReference type="Pfam" id="PF03372"/>
    </source>
</evidence>
<evidence type="ECO:0000256" key="2">
    <source>
        <dbReference type="ARBA" id="ARBA00022723"/>
    </source>
</evidence>
<evidence type="ECO:0000256" key="5">
    <source>
        <dbReference type="PIRSR" id="PIRSR604808-2"/>
    </source>
</evidence>
<feature type="site" description="Transition state stabilizer" evidence="6">
    <location>
        <position position="179"/>
    </location>
</feature>
<dbReference type="PROSITE" id="PS00726">
    <property type="entry name" value="AP_NUCLEASE_F1_1"/>
    <property type="match status" value="1"/>
</dbReference>
<dbReference type="Pfam" id="PF03372">
    <property type="entry name" value="Exo_endo_phos"/>
    <property type="match status" value="1"/>
</dbReference>
<evidence type="ECO:0000256" key="6">
    <source>
        <dbReference type="PIRSR" id="PIRSR604808-3"/>
    </source>
</evidence>
<accession>A0A813KDH7</accession>
<name>A0A813KDH7_POLGL</name>
<evidence type="ECO:0000256" key="4">
    <source>
        <dbReference type="ARBA" id="ARBA00022842"/>
    </source>
</evidence>
<dbReference type="AlphaFoldDB" id="A0A813KDH7"/>
<dbReference type="InterPro" id="IPR036691">
    <property type="entry name" value="Endo/exonu/phosph_ase_sf"/>
</dbReference>
<dbReference type="Proteomes" id="UP000626109">
    <property type="component" value="Unassembled WGS sequence"/>
</dbReference>
<dbReference type="GO" id="GO:0008311">
    <property type="term" value="F:double-stranded DNA 3'-5' DNA exonuclease activity"/>
    <property type="evidence" value="ECO:0007669"/>
    <property type="project" value="TreeGrafter"/>
</dbReference>
<dbReference type="SUPFAM" id="SSF56219">
    <property type="entry name" value="DNase I-like"/>
    <property type="match status" value="1"/>
</dbReference>
<evidence type="ECO:0000313" key="9">
    <source>
        <dbReference type="Proteomes" id="UP000626109"/>
    </source>
</evidence>
<evidence type="ECO:0000313" key="8">
    <source>
        <dbReference type="EMBL" id="CAE8701589.1"/>
    </source>
</evidence>
<dbReference type="GO" id="GO:0046872">
    <property type="term" value="F:metal ion binding"/>
    <property type="evidence" value="ECO:0007669"/>
    <property type="project" value="UniProtKB-KW"/>
</dbReference>